<proteinExistence type="predicted"/>
<dbReference type="InterPro" id="IPR041657">
    <property type="entry name" value="HTH_17"/>
</dbReference>
<reference evidence="3" key="1">
    <citation type="submission" date="2016-11" db="EMBL/GenBank/DDBJ databases">
        <authorList>
            <person name="Varghese N."/>
            <person name="Submissions S."/>
        </authorList>
    </citation>
    <scope>NUCLEOTIDE SEQUENCE [LARGE SCALE GENOMIC DNA]</scope>
    <source>
        <strain evidence="3">USBA-503</strain>
    </source>
</reference>
<evidence type="ECO:0000259" key="1">
    <source>
        <dbReference type="Pfam" id="PF12728"/>
    </source>
</evidence>
<protein>
    <submittedName>
        <fullName evidence="2">Transcriptional regulator, AlpA family</fullName>
    </submittedName>
</protein>
<dbReference type="AlphaFoldDB" id="A0A1M6X2D2"/>
<dbReference type="STRING" id="1830138.SAMN05443507_13114"/>
<sequence>MNGLEPTHAFDSTATFLDCKGVAQTLGISKSQAYTLMRRKDFPLIKLSTRCYRVERGALMQWLQNFQKSD</sequence>
<organism evidence="2 3">
    <name type="scientific">Alicyclobacillus tolerans</name>
    <dbReference type="NCBI Taxonomy" id="90970"/>
    <lineage>
        <taxon>Bacteria</taxon>
        <taxon>Bacillati</taxon>
        <taxon>Bacillota</taxon>
        <taxon>Bacilli</taxon>
        <taxon>Bacillales</taxon>
        <taxon>Alicyclobacillaceae</taxon>
        <taxon>Alicyclobacillus</taxon>
    </lineage>
</organism>
<feature type="domain" description="Helix-turn-helix" evidence="1">
    <location>
        <begin position="22"/>
        <end position="65"/>
    </location>
</feature>
<evidence type="ECO:0000313" key="3">
    <source>
        <dbReference type="Proteomes" id="UP000184016"/>
    </source>
</evidence>
<dbReference type="Proteomes" id="UP000184016">
    <property type="component" value="Unassembled WGS sequence"/>
</dbReference>
<gene>
    <name evidence="2" type="ORF">SAMN05443507_13114</name>
</gene>
<dbReference type="OrthoDB" id="122388at2"/>
<evidence type="ECO:0000313" key="2">
    <source>
        <dbReference type="EMBL" id="SHL00150.1"/>
    </source>
</evidence>
<dbReference type="EMBL" id="FRAF01000031">
    <property type="protein sequence ID" value="SHL00150.1"/>
    <property type="molecule type" value="Genomic_DNA"/>
</dbReference>
<dbReference type="RefSeq" id="WP_072875195.1">
    <property type="nucleotide sequence ID" value="NZ_FRAF01000031.1"/>
</dbReference>
<dbReference type="Pfam" id="PF12728">
    <property type="entry name" value="HTH_17"/>
    <property type="match status" value="1"/>
</dbReference>
<accession>A0A1M6X2D2</accession>
<name>A0A1M6X2D2_9BACL</name>
<keyword evidence="3" id="KW-1185">Reference proteome</keyword>